<dbReference type="PANTHER" id="PTHR10519">
    <property type="entry name" value="GABA-B RECEPTOR"/>
    <property type="match status" value="1"/>
</dbReference>
<comment type="subcellular location">
    <subcellularLocation>
        <location evidence="1">Membrane</location>
        <topology evidence="1">Multi-pass membrane protein</topology>
    </subcellularLocation>
</comment>
<keyword evidence="14" id="KW-1185">Reference proteome</keyword>
<feature type="transmembrane region" description="Helical" evidence="10">
    <location>
        <begin position="458"/>
        <end position="485"/>
    </location>
</feature>
<organism evidence="13 14">
    <name type="scientific">Daphnia galeata</name>
    <dbReference type="NCBI Taxonomy" id="27404"/>
    <lineage>
        <taxon>Eukaryota</taxon>
        <taxon>Metazoa</taxon>
        <taxon>Ecdysozoa</taxon>
        <taxon>Arthropoda</taxon>
        <taxon>Crustacea</taxon>
        <taxon>Branchiopoda</taxon>
        <taxon>Diplostraca</taxon>
        <taxon>Cladocera</taxon>
        <taxon>Anomopoda</taxon>
        <taxon>Daphniidae</taxon>
        <taxon>Daphnia</taxon>
    </lineage>
</organism>
<evidence type="ECO:0000256" key="9">
    <source>
        <dbReference type="SAM" id="MobiDB-lite"/>
    </source>
</evidence>
<dbReference type="GO" id="GO:0038039">
    <property type="term" value="C:G protein-coupled receptor heterodimeric complex"/>
    <property type="evidence" value="ECO:0007669"/>
    <property type="project" value="TreeGrafter"/>
</dbReference>
<dbReference type="Pfam" id="PF01094">
    <property type="entry name" value="ANF_receptor"/>
    <property type="match status" value="1"/>
</dbReference>
<dbReference type="AlphaFoldDB" id="A0A8J2RQ90"/>
<dbReference type="Gene3D" id="3.40.50.2300">
    <property type="match status" value="2"/>
</dbReference>
<dbReference type="InterPro" id="IPR002456">
    <property type="entry name" value="GPCR_3_GABA_rcpt_B1"/>
</dbReference>
<proteinExistence type="predicted"/>
<feature type="transmembrane region" description="Helical" evidence="10">
    <location>
        <begin position="652"/>
        <end position="673"/>
    </location>
</feature>
<dbReference type="Pfam" id="PF00003">
    <property type="entry name" value="7tm_3"/>
    <property type="match status" value="1"/>
</dbReference>
<feature type="domain" description="G-protein coupled receptors family 3 profile" evidence="12">
    <location>
        <begin position="508"/>
        <end position="750"/>
    </location>
</feature>
<evidence type="ECO:0000256" key="5">
    <source>
        <dbReference type="ARBA" id="ARBA00023136"/>
    </source>
</evidence>
<feature type="transmembrane region" description="Helical" evidence="10">
    <location>
        <begin position="693"/>
        <end position="710"/>
    </location>
</feature>
<evidence type="ECO:0000313" key="13">
    <source>
        <dbReference type="EMBL" id="CAH0105283.1"/>
    </source>
</evidence>
<dbReference type="PANTHER" id="PTHR10519:SF77">
    <property type="entry name" value="GAMMA-AMINOBUTYRIC ACID TYPE B RECEPTOR SUBUNIT 1"/>
    <property type="match status" value="1"/>
</dbReference>
<evidence type="ECO:0000256" key="10">
    <source>
        <dbReference type="SAM" id="Phobius"/>
    </source>
</evidence>
<keyword evidence="6" id="KW-0675">Receptor</keyword>
<dbReference type="InterPro" id="IPR017978">
    <property type="entry name" value="GPCR_3_C"/>
</dbReference>
<dbReference type="InterPro" id="IPR001828">
    <property type="entry name" value="ANF_lig-bd_rcpt"/>
</dbReference>
<feature type="region of interest" description="Disordered" evidence="9">
    <location>
        <begin position="816"/>
        <end position="837"/>
    </location>
</feature>
<feature type="chain" id="PRO_5035315850" description="G-protein coupled receptors family 3 profile domain-containing protein" evidence="11">
    <location>
        <begin position="21"/>
        <end position="946"/>
    </location>
</feature>
<evidence type="ECO:0000256" key="1">
    <source>
        <dbReference type="ARBA" id="ARBA00004141"/>
    </source>
</evidence>
<evidence type="ECO:0000256" key="6">
    <source>
        <dbReference type="ARBA" id="ARBA00023170"/>
    </source>
</evidence>
<evidence type="ECO:0000256" key="4">
    <source>
        <dbReference type="ARBA" id="ARBA00023040"/>
    </source>
</evidence>
<dbReference type="CDD" id="cd15291">
    <property type="entry name" value="7tmC_GABA-B-R1"/>
    <property type="match status" value="1"/>
</dbReference>
<evidence type="ECO:0000256" key="11">
    <source>
        <dbReference type="SAM" id="SignalP"/>
    </source>
</evidence>
<dbReference type="PRINTS" id="PR01177">
    <property type="entry name" value="GABAB1RECPTR"/>
</dbReference>
<keyword evidence="7" id="KW-0325">Glycoprotein</keyword>
<keyword evidence="11" id="KW-0732">Signal</keyword>
<evidence type="ECO:0000259" key="12">
    <source>
        <dbReference type="PROSITE" id="PS50259"/>
    </source>
</evidence>
<dbReference type="PROSITE" id="PS50259">
    <property type="entry name" value="G_PROTEIN_RECEP_F3_4"/>
    <property type="match status" value="1"/>
</dbReference>
<evidence type="ECO:0000256" key="2">
    <source>
        <dbReference type="ARBA" id="ARBA00022692"/>
    </source>
</evidence>
<dbReference type="GO" id="GO:0004965">
    <property type="term" value="F:G protein-coupled GABA receptor activity"/>
    <property type="evidence" value="ECO:0007669"/>
    <property type="project" value="InterPro"/>
</dbReference>
<gene>
    <name evidence="13" type="ORF">DGAL_LOCUS8303</name>
</gene>
<reference evidence="13" key="1">
    <citation type="submission" date="2021-11" db="EMBL/GenBank/DDBJ databases">
        <authorList>
            <person name="Schell T."/>
        </authorList>
    </citation>
    <scope>NUCLEOTIDE SEQUENCE</scope>
    <source>
        <strain evidence="13">M5</strain>
    </source>
</reference>
<feature type="signal peptide" evidence="11">
    <location>
        <begin position="1"/>
        <end position="20"/>
    </location>
</feature>
<dbReference type="Proteomes" id="UP000789390">
    <property type="component" value="Unassembled WGS sequence"/>
</dbReference>
<keyword evidence="3 10" id="KW-1133">Transmembrane helix</keyword>
<accession>A0A8J2RQ90</accession>
<protein>
    <recommendedName>
        <fullName evidence="12">G-protein coupled receptors family 3 profile domain-containing protein</fullName>
    </recommendedName>
</protein>
<evidence type="ECO:0000256" key="7">
    <source>
        <dbReference type="ARBA" id="ARBA00023180"/>
    </source>
</evidence>
<dbReference type="OrthoDB" id="17569at2759"/>
<feature type="transmembrane region" description="Helical" evidence="10">
    <location>
        <begin position="536"/>
        <end position="555"/>
    </location>
</feature>
<dbReference type="InterPro" id="IPR028082">
    <property type="entry name" value="Peripla_BP_I"/>
</dbReference>
<dbReference type="EMBL" id="CAKKLH010000179">
    <property type="protein sequence ID" value="CAH0105283.1"/>
    <property type="molecule type" value="Genomic_DNA"/>
</dbReference>
<dbReference type="CDD" id="cd06366">
    <property type="entry name" value="PBP1_GABAb_receptor"/>
    <property type="match status" value="1"/>
</dbReference>
<evidence type="ECO:0000256" key="3">
    <source>
        <dbReference type="ARBA" id="ARBA00022989"/>
    </source>
</evidence>
<keyword evidence="4" id="KW-0297">G-protein coupled receptor</keyword>
<keyword evidence="5 10" id="KW-0472">Membrane</keyword>
<dbReference type="GO" id="GO:0007214">
    <property type="term" value="P:gamma-aminobutyric acid signaling pathway"/>
    <property type="evidence" value="ECO:0007669"/>
    <property type="project" value="TreeGrafter"/>
</dbReference>
<feature type="transmembrane region" description="Helical" evidence="10">
    <location>
        <begin position="593"/>
        <end position="614"/>
    </location>
</feature>
<sequence length="946" mass="106008">MSGFRLIVSIVFALVTVSHCHKWPPKTKVLHIGGIFPINGTEGWQGGMACQPSAMMALDDVNSRSDLLPGYKLKLHWNDSECEPGLGALVMYDLLYKPPQKLMLLAGCSTVCTTVAEAAKMWNLVVLSYGASSPALSNRQRFPTLFRTHPSATVHNPTRVKILQNFGWSRIAILQQAEEVFISTVEDLETRCRESGIEIVTRQSFLNDPSESVRNLRRQDARIIVGLFYVVAARRVLCEMYKQGLYGSSYVWFFIGWYEDNWYEANLSQEKIECTREQMKEAAEGHLTTEALNWNQDNQKTISGMTVEDYRKRLNAELLKNGHDVNVRFPDGYQEAPLAYDAVWAVALALNRTMHRLAERGRSLDDFTYNDAVSAGEIYSAMNATQFLGVSGTVAFSSKGDRIAWTLIEQMINGQYNKVGYYDTQTDNLTWLAEARWIGGKIPQDRTIIIDKLRTVSFGLFVTMSLVSSVGIAAAIGLIIFNVVYREQKLIELSQPACNNVMLVGIVLLLSSVILLGMDGDTVPVVHFPVVCQLRAWLLCLGFTLAFGAMFSKVWRVHRLMNRCLYRQSTKSKEETSKMKEKKSRTQTAKAKVDWVLVGLSCIDVIILTIWAIVDPQMRMVENFQLENPTDTEKDIKIRPSMEHCESKHQNIWLGVVYGYKGLLLIFGLFLAYETRSMKVRSINDSRYVGMSIYNVVVLCLITAPVSLVISSQADASFAFVTAALAFCCFISMALIFLPKVVEVVRNPDRPGDGDDETDQTVSKEEEERYRKLQQENEQLQQLIASREHKLKLLNQRLLERNALANVNGVTANPAVVSPSNNTTNVSTPVSISGPTRTTTIHLPPAKKNSEVRFSTSSMEMLPNKTRVGVGIMKVHCTETIVTDAAPTTATPTTLVFNQEVMDGGGDDQDEYEEEECTTGVELIEKITDSPIFQRGSTRSPEESYL</sequence>
<feature type="region of interest" description="Disordered" evidence="9">
    <location>
        <begin position="748"/>
        <end position="768"/>
    </location>
</feature>
<dbReference type="SUPFAM" id="SSF53822">
    <property type="entry name" value="Periplasmic binding protein-like I"/>
    <property type="match status" value="1"/>
</dbReference>
<feature type="compositionally biased region" description="Polar residues" evidence="9">
    <location>
        <begin position="818"/>
        <end position="837"/>
    </location>
</feature>
<dbReference type="FunFam" id="3.40.50.2300:FF:000056">
    <property type="entry name" value="Gamma-aminobutyric acid type B receptor subunit 1"/>
    <property type="match status" value="1"/>
</dbReference>
<name>A0A8J2RQ90_9CRUS</name>
<dbReference type="InterPro" id="IPR002455">
    <property type="entry name" value="GPCR3_GABA-B"/>
</dbReference>
<evidence type="ECO:0000256" key="8">
    <source>
        <dbReference type="ARBA" id="ARBA00023224"/>
    </source>
</evidence>
<evidence type="ECO:0000313" key="14">
    <source>
        <dbReference type="Proteomes" id="UP000789390"/>
    </source>
</evidence>
<dbReference type="PRINTS" id="PR01176">
    <property type="entry name" value="GABABRECEPTR"/>
</dbReference>
<feature type="transmembrane region" description="Helical" evidence="10">
    <location>
        <begin position="497"/>
        <end position="516"/>
    </location>
</feature>
<feature type="transmembrane region" description="Helical" evidence="10">
    <location>
        <begin position="716"/>
        <end position="738"/>
    </location>
</feature>
<keyword evidence="2 10" id="KW-0812">Transmembrane</keyword>
<keyword evidence="8" id="KW-0807">Transducer</keyword>
<comment type="caution">
    <text evidence="13">The sequence shown here is derived from an EMBL/GenBank/DDBJ whole genome shotgun (WGS) entry which is preliminary data.</text>
</comment>